<gene>
    <name evidence="2" type="ORF">AB675_11963</name>
</gene>
<dbReference type="GeneID" id="28732736"/>
<protein>
    <submittedName>
        <fullName evidence="2">Uncharacterized protein</fullName>
    </submittedName>
</protein>
<evidence type="ECO:0000313" key="2">
    <source>
        <dbReference type="EMBL" id="KPI38435.1"/>
    </source>
</evidence>
<feature type="compositionally biased region" description="Polar residues" evidence="1">
    <location>
        <begin position="101"/>
        <end position="120"/>
    </location>
</feature>
<dbReference type="Proteomes" id="UP000038010">
    <property type="component" value="Unassembled WGS sequence"/>
</dbReference>
<feature type="compositionally biased region" description="Polar residues" evidence="1">
    <location>
        <begin position="243"/>
        <end position="254"/>
    </location>
</feature>
<organism evidence="2 3">
    <name type="scientific">Cyphellophora attinorum</name>
    <dbReference type="NCBI Taxonomy" id="1664694"/>
    <lineage>
        <taxon>Eukaryota</taxon>
        <taxon>Fungi</taxon>
        <taxon>Dikarya</taxon>
        <taxon>Ascomycota</taxon>
        <taxon>Pezizomycotina</taxon>
        <taxon>Eurotiomycetes</taxon>
        <taxon>Chaetothyriomycetidae</taxon>
        <taxon>Chaetothyriales</taxon>
        <taxon>Cyphellophoraceae</taxon>
        <taxon>Cyphellophora</taxon>
    </lineage>
</organism>
<dbReference type="AlphaFoldDB" id="A0A0N1H1U6"/>
<feature type="region of interest" description="Disordered" evidence="1">
    <location>
        <begin position="96"/>
        <end position="127"/>
    </location>
</feature>
<dbReference type="RefSeq" id="XP_017998398.1">
    <property type="nucleotide sequence ID" value="XM_018140855.1"/>
</dbReference>
<name>A0A0N1H1U6_9EURO</name>
<evidence type="ECO:0000313" key="3">
    <source>
        <dbReference type="Proteomes" id="UP000038010"/>
    </source>
</evidence>
<dbReference type="EMBL" id="LFJN01000019">
    <property type="protein sequence ID" value="KPI38435.1"/>
    <property type="molecule type" value="Genomic_DNA"/>
</dbReference>
<feature type="region of interest" description="Disordered" evidence="1">
    <location>
        <begin position="243"/>
        <end position="287"/>
    </location>
</feature>
<reference evidence="2 3" key="1">
    <citation type="submission" date="2015-06" db="EMBL/GenBank/DDBJ databases">
        <title>Draft genome of the ant-associated black yeast Phialophora attae CBS 131958.</title>
        <authorList>
            <person name="Moreno L.F."/>
            <person name="Stielow B.J."/>
            <person name="de Hoog S."/>
            <person name="Vicente V.A."/>
            <person name="Weiss V.A."/>
            <person name="de Vries M."/>
            <person name="Cruz L.M."/>
            <person name="Souza E.M."/>
        </authorList>
    </citation>
    <scope>NUCLEOTIDE SEQUENCE [LARGE SCALE GENOMIC DNA]</scope>
    <source>
        <strain evidence="2 3">CBS 131958</strain>
    </source>
</reference>
<proteinExistence type="predicted"/>
<feature type="region of interest" description="Disordered" evidence="1">
    <location>
        <begin position="1"/>
        <end position="24"/>
    </location>
</feature>
<keyword evidence="3" id="KW-1185">Reference proteome</keyword>
<comment type="caution">
    <text evidence="2">The sequence shown here is derived from an EMBL/GenBank/DDBJ whole genome shotgun (WGS) entry which is preliminary data.</text>
</comment>
<sequence>MFPTAAERDAMHPDNPPNLAQSERYGAKPWPYIGEPIPPPFAAYGFIPSRNQPFPPSPVATPLALYEDFNSCTVISEASGSIFEDGASEVLQSITEDEENNSQGTPEAANTSKAASMSSTDSERTLEDVDPDTVAIDFVNVSQGSTENTNQVTAASTSLDVSPAALIDTVNGLSHTDNKRTGFRSRFHKIFDGKKSKLMAKNVHKKPDSTLAGSNLPIHGTIVGNASLDNSVTQMIASNTPLPQSHLRTPTFPQGQLPAPPAVRDTSYSSLGAAVQAAGDRRSRDFS</sequence>
<feature type="compositionally biased region" description="Basic and acidic residues" evidence="1">
    <location>
        <begin position="1"/>
        <end position="12"/>
    </location>
</feature>
<accession>A0A0N1H1U6</accession>
<dbReference type="VEuPathDB" id="FungiDB:AB675_11963"/>
<evidence type="ECO:0000256" key="1">
    <source>
        <dbReference type="SAM" id="MobiDB-lite"/>
    </source>
</evidence>